<feature type="compositionally biased region" description="Low complexity" evidence="1">
    <location>
        <begin position="26"/>
        <end position="43"/>
    </location>
</feature>
<feature type="region of interest" description="Disordered" evidence="1">
    <location>
        <begin position="25"/>
        <end position="59"/>
    </location>
</feature>
<evidence type="ECO:0008006" key="3">
    <source>
        <dbReference type="Google" id="ProtNLM"/>
    </source>
</evidence>
<gene>
    <name evidence="2" type="ORF">NT6N_13160</name>
</gene>
<protein>
    <recommendedName>
        <fullName evidence="3">HEAT repeat domain-containing protein</fullName>
    </recommendedName>
</protein>
<proteinExistence type="predicted"/>
<evidence type="ECO:0000256" key="1">
    <source>
        <dbReference type="SAM" id="MobiDB-lite"/>
    </source>
</evidence>
<dbReference type="EMBL" id="AP026866">
    <property type="protein sequence ID" value="BDS06276.1"/>
    <property type="molecule type" value="Genomic_DNA"/>
</dbReference>
<sequence>MKTHWTISALASGCLLISCEKKDSASTESSSDASDKSSPSLAANKHASPAAEDPSSSVANEEITEVFLEAHKDWPSQSSSATVLEEIEVMKGAVMASVGQPDKVVDFLTSAPNSPRRLSTLRTVFAQWVKSDPAAAKEKADLLTDSKVRSVARMAVVSNTPATSDSELTAWIHSWPEDAPEQKMALDILERRANPNAPHVCGPECDQHAAAGK</sequence>
<evidence type="ECO:0000313" key="2">
    <source>
        <dbReference type="EMBL" id="BDS06276.1"/>
    </source>
</evidence>
<name>A0AAT9FJL7_9BACT</name>
<dbReference type="KEGG" id="osu:NT6N_13160"/>
<reference evidence="2" key="1">
    <citation type="submission" date="2024-07" db="EMBL/GenBank/DDBJ databases">
        <title>Complete genome sequence of Verrucomicrobiaceae bacterium NT6N.</title>
        <authorList>
            <person name="Huang C."/>
            <person name="Takami H."/>
            <person name="Hamasaki K."/>
        </authorList>
    </citation>
    <scope>NUCLEOTIDE SEQUENCE</scope>
    <source>
        <strain evidence="2">NT6N</strain>
    </source>
</reference>
<accession>A0AAT9FJL7</accession>
<dbReference type="AlphaFoldDB" id="A0AAT9FJL7"/>
<organism evidence="2">
    <name type="scientific">Oceaniferula spumae</name>
    <dbReference type="NCBI Taxonomy" id="2979115"/>
    <lineage>
        <taxon>Bacteria</taxon>
        <taxon>Pseudomonadati</taxon>
        <taxon>Verrucomicrobiota</taxon>
        <taxon>Verrucomicrobiia</taxon>
        <taxon>Verrucomicrobiales</taxon>
        <taxon>Verrucomicrobiaceae</taxon>
        <taxon>Oceaniferula</taxon>
    </lineage>
</organism>
<dbReference type="PROSITE" id="PS51257">
    <property type="entry name" value="PROKAR_LIPOPROTEIN"/>
    <property type="match status" value="1"/>
</dbReference>